<gene>
    <name evidence="1" type="ORF">SMACR_08217</name>
</gene>
<name>A0A8S8ZGZ3_SORMA</name>
<accession>A0A8S8ZGZ3</accession>
<evidence type="ECO:0000313" key="1">
    <source>
        <dbReference type="EMBL" id="KAA8624302.1"/>
    </source>
</evidence>
<proteinExistence type="predicted"/>
<evidence type="ECO:0000313" key="2">
    <source>
        <dbReference type="Proteomes" id="UP000433876"/>
    </source>
</evidence>
<organism evidence="1 2">
    <name type="scientific">Sordaria macrospora</name>
    <dbReference type="NCBI Taxonomy" id="5147"/>
    <lineage>
        <taxon>Eukaryota</taxon>
        <taxon>Fungi</taxon>
        <taxon>Dikarya</taxon>
        <taxon>Ascomycota</taxon>
        <taxon>Pezizomycotina</taxon>
        <taxon>Sordariomycetes</taxon>
        <taxon>Sordariomycetidae</taxon>
        <taxon>Sordariales</taxon>
        <taxon>Sordariaceae</taxon>
        <taxon>Sordaria</taxon>
    </lineage>
</organism>
<sequence>MNTCTSVETWINSLDLSTETAHHFELETYEANSKKKLQPATEVIPVKRKPESLAGRTMYLPDRKVQGLSDRYKYYDHPVVVLSPSVYHRVFITECFSGQRGRNIGVSATETLEGCLGIPAAGCWRGLDFFRLSLHLPTQIRRRGM</sequence>
<protein>
    <submittedName>
        <fullName evidence="1">Uncharacterized protein</fullName>
    </submittedName>
</protein>
<reference evidence="1 2" key="1">
    <citation type="submission" date="2017-07" db="EMBL/GenBank/DDBJ databases">
        <title>Genome sequence of the Sordaria macrospora wild type strain R19027.</title>
        <authorList>
            <person name="Nowrousian M."/>
            <person name="Teichert I."/>
            <person name="Kueck U."/>
        </authorList>
    </citation>
    <scope>NUCLEOTIDE SEQUENCE [LARGE SCALE GENOMIC DNA]</scope>
    <source>
        <strain evidence="1 2">R19027</strain>
        <tissue evidence="1">Mycelium</tissue>
    </source>
</reference>
<dbReference type="EMBL" id="NMPR01000237">
    <property type="protein sequence ID" value="KAA8624302.1"/>
    <property type="molecule type" value="Genomic_DNA"/>
</dbReference>
<comment type="caution">
    <text evidence="1">The sequence shown here is derived from an EMBL/GenBank/DDBJ whole genome shotgun (WGS) entry which is preliminary data.</text>
</comment>
<dbReference type="AlphaFoldDB" id="A0A8S8ZGZ3"/>
<dbReference type="Proteomes" id="UP000433876">
    <property type="component" value="Unassembled WGS sequence"/>
</dbReference>